<dbReference type="EMBL" id="STGT01000001">
    <property type="protein sequence ID" value="THV17339.1"/>
    <property type="molecule type" value="Genomic_DNA"/>
</dbReference>
<dbReference type="InterPro" id="IPR027417">
    <property type="entry name" value="P-loop_NTPase"/>
</dbReference>
<keyword evidence="2 4" id="KW-0067">ATP-binding</keyword>
<sequence length="256" mass="28138">MSISADTITWKIGSKTILDQVSFATRPGEMLGLLGPNGSGKTSLLRLLAGLKRPHAGAISLDGQNIQSISRKTMAQRVAFVEQHATTNANLRVVDVVKLGRFPHRSMFSAWTNEDEVAVDQALERAGMVAKRDHAWQSLSGGERQRAHIARALAQAPKEIILDEPTNHLDVQHQIALLSLISDLPLTSVIALHDLNHAAMFCDRLIVLKEGRVVACGTPEEVLTKHLLREIFSIDAHVEPSQLHGRPLIQFTRTAR</sequence>
<evidence type="ECO:0000313" key="5">
    <source>
        <dbReference type="Proteomes" id="UP000309667"/>
    </source>
</evidence>
<dbReference type="Pfam" id="PF00005">
    <property type="entry name" value="ABC_tran"/>
    <property type="match status" value="1"/>
</dbReference>
<proteinExistence type="predicted"/>
<evidence type="ECO:0000259" key="3">
    <source>
        <dbReference type="PROSITE" id="PS50893"/>
    </source>
</evidence>
<dbReference type="CDD" id="cd03214">
    <property type="entry name" value="ABC_Iron-Siderophores_B12_Hemin"/>
    <property type="match status" value="1"/>
</dbReference>
<gene>
    <name evidence="4" type="ORF">E9677_04970</name>
</gene>
<feature type="domain" description="ABC transporter" evidence="3">
    <location>
        <begin position="3"/>
        <end position="235"/>
    </location>
</feature>
<dbReference type="PANTHER" id="PTHR42794">
    <property type="entry name" value="HEMIN IMPORT ATP-BINDING PROTEIN HMUV"/>
    <property type="match status" value="1"/>
</dbReference>
<dbReference type="SMART" id="SM00382">
    <property type="entry name" value="AAA"/>
    <property type="match status" value="1"/>
</dbReference>
<dbReference type="Gene3D" id="3.40.50.300">
    <property type="entry name" value="P-loop containing nucleotide triphosphate hydrolases"/>
    <property type="match status" value="1"/>
</dbReference>
<evidence type="ECO:0000313" key="4">
    <source>
        <dbReference type="EMBL" id="THV17339.1"/>
    </source>
</evidence>
<keyword evidence="5" id="KW-1185">Reference proteome</keyword>
<comment type="caution">
    <text evidence="4">The sequence shown here is derived from an EMBL/GenBank/DDBJ whole genome shotgun (WGS) entry which is preliminary data.</text>
</comment>
<organism evidence="4 5">
    <name type="scientific">Rhizobium rhizophilum</name>
    <dbReference type="NCBI Taxonomy" id="1850373"/>
    <lineage>
        <taxon>Bacteria</taxon>
        <taxon>Pseudomonadati</taxon>
        <taxon>Pseudomonadota</taxon>
        <taxon>Alphaproteobacteria</taxon>
        <taxon>Hyphomicrobiales</taxon>
        <taxon>Rhizobiaceae</taxon>
        <taxon>Rhizobium/Agrobacterium group</taxon>
        <taxon>Rhizobium</taxon>
    </lineage>
</organism>
<evidence type="ECO:0000256" key="1">
    <source>
        <dbReference type="ARBA" id="ARBA00022741"/>
    </source>
</evidence>
<dbReference type="PROSITE" id="PS50893">
    <property type="entry name" value="ABC_TRANSPORTER_2"/>
    <property type="match status" value="1"/>
</dbReference>
<dbReference type="SUPFAM" id="SSF52540">
    <property type="entry name" value="P-loop containing nucleoside triphosphate hydrolases"/>
    <property type="match status" value="1"/>
</dbReference>
<dbReference type="Proteomes" id="UP000309667">
    <property type="component" value="Unassembled WGS sequence"/>
</dbReference>
<dbReference type="RefSeq" id="WP_136556946.1">
    <property type="nucleotide sequence ID" value="NZ_STGT01000001.1"/>
</dbReference>
<dbReference type="InterPro" id="IPR003439">
    <property type="entry name" value="ABC_transporter-like_ATP-bd"/>
</dbReference>
<keyword evidence="1" id="KW-0547">Nucleotide-binding</keyword>
<name>A0ABY2R0N7_9HYPH</name>
<dbReference type="InterPro" id="IPR003593">
    <property type="entry name" value="AAA+_ATPase"/>
</dbReference>
<protein>
    <submittedName>
        <fullName evidence="4">ABC transporter ATP-binding protein</fullName>
    </submittedName>
</protein>
<evidence type="ECO:0000256" key="2">
    <source>
        <dbReference type="ARBA" id="ARBA00022840"/>
    </source>
</evidence>
<accession>A0ABY2R0N7</accession>
<dbReference type="GO" id="GO:0005524">
    <property type="term" value="F:ATP binding"/>
    <property type="evidence" value="ECO:0007669"/>
    <property type="project" value="UniProtKB-KW"/>
</dbReference>
<reference evidence="4 5" key="1">
    <citation type="submission" date="2019-04" db="EMBL/GenBank/DDBJ databases">
        <title>Genome sequence of strain 7209-2.</title>
        <authorList>
            <person name="Gao J."/>
            <person name="Sun J."/>
        </authorList>
    </citation>
    <scope>NUCLEOTIDE SEQUENCE [LARGE SCALE GENOMIC DNA]</scope>
    <source>
        <strain evidence="4 5">7209-2</strain>
    </source>
</reference>
<dbReference type="PANTHER" id="PTHR42794:SF2">
    <property type="entry name" value="ABC TRANSPORTER ATP-BINDING PROTEIN"/>
    <property type="match status" value="1"/>
</dbReference>